<dbReference type="Proteomes" id="UP000503297">
    <property type="component" value="Chromosome"/>
</dbReference>
<dbReference type="EMBL" id="CP053716">
    <property type="protein sequence ID" value="QKF07043.1"/>
    <property type="molecule type" value="Genomic_DNA"/>
</dbReference>
<evidence type="ECO:0000313" key="6">
    <source>
        <dbReference type="Proteomes" id="UP000503297"/>
    </source>
</evidence>
<proteinExistence type="inferred from homology"/>
<dbReference type="SUPFAM" id="SSF56801">
    <property type="entry name" value="Acetyl-CoA synthetase-like"/>
    <property type="match status" value="1"/>
</dbReference>
<dbReference type="Pfam" id="PF00501">
    <property type="entry name" value="AMP-binding"/>
    <property type="match status" value="1"/>
</dbReference>
<dbReference type="GO" id="GO:0006631">
    <property type="term" value="P:fatty acid metabolic process"/>
    <property type="evidence" value="ECO:0007669"/>
    <property type="project" value="TreeGrafter"/>
</dbReference>
<evidence type="ECO:0000259" key="3">
    <source>
        <dbReference type="Pfam" id="PF00501"/>
    </source>
</evidence>
<feature type="domain" description="AMP-dependent synthetase/ligase" evidence="3">
    <location>
        <begin position="25"/>
        <end position="374"/>
    </location>
</feature>
<comment type="similarity">
    <text evidence="1">Belongs to the ATP-dependent AMP-binding enzyme family.</text>
</comment>
<dbReference type="Pfam" id="PF13193">
    <property type="entry name" value="AMP-binding_C"/>
    <property type="match status" value="1"/>
</dbReference>
<dbReference type="Gene3D" id="3.30.300.30">
    <property type="match status" value="1"/>
</dbReference>
<gene>
    <name evidence="5" type="ORF">HLV38_02045</name>
</gene>
<name>A0A6M8J319_9ACTN</name>
<accession>A0A6M8J319</accession>
<dbReference type="PANTHER" id="PTHR43201:SF5">
    <property type="entry name" value="MEDIUM-CHAIN ACYL-COA LIGASE ACSF2, MITOCHONDRIAL"/>
    <property type="match status" value="1"/>
</dbReference>
<keyword evidence="6" id="KW-1185">Reference proteome</keyword>
<sequence>MSDIVGASTLCDRWEQRVSARGACTFLVFEDEAGVVSSFSYREFDDEVNRTANLLSSQGVRKGERVVTLMRTCPDLLICLIALAKIGAVTVPLSERSRPDELRYAVERAQAVLAVTTSALAGPLRDLAAEGLLSRGVLTCADLARARASASPALRQRVRLLPEDPVEVMFTSGTTARPKGVLVTHANMVFSGVYGAWQTALRPDDRLLTTMPACHSNFQLAALTPVIEAGATLVMVQRYSASRFWDQVRAHRATVAQCVAMMLRTLLLQPRSHLDRAHGLRELLYFQSVTDRQKGEFEERFGVSLMNTYGSTESICWVLTDPPLGPRRWPSVGRPGLGYEVRIADGDDREVPAGSVGEIQVRGVRGRTLMAGYLDDADATARAFAPDGWMRTGDQGYRDADGWFYFVERKANLIKRAGRSISAIEVEDVLSRHPAVNEAAVVGVDDPIRDQEVCAFVRLVPDARLTPDQVRAFCAEHLADYKVPTRVLVVDEFPRTPSMKVEKRRLAQMARTTRMG</sequence>
<evidence type="ECO:0000256" key="1">
    <source>
        <dbReference type="ARBA" id="ARBA00006432"/>
    </source>
</evidence>
<dbReference type="InterPro" id="IPR045851">
    <property type="entry name" value="AMP-bd_C_sf"/>
</dbReference>
<evidence type="ECO:0000259" key="4">
    <source>
        <dbReference type="Pfam" id="PF13193"/>
    </source>
</evidence>
<dbReference type="KEGG" id="bwa:HLV38_02045"/>
<dbReference type="PANTHER" id="PTHR43201">
    <property type="entry name" value="ACYL-COA SYNTHETASE"/>
    <property type="match status" value="1"/>
</dbReference>
<keyword evidence="2" id="KW-0436">Ligase</keyword>
<dbReference type="InterPro" id="IPR000873">
    <property type="entry name" value="AMP-dep_synth/lig_dom"/>
</dbReference>
<protein>
    <submittedName>
        <fullName evidence="5">AMP-binding protein</fullName>
    </submittedName>
</protein>
<evidence type="ECO:0000313" key="5">
    <source>
        <dbReference type="EMBL" id="QKF07043.1"/>
    </source>
</evidence>
<feature type="domain" description="AMP-binding enzyme C-terminal" evidence="4">
    <location>
        <begin position="425"/>
        <end position="500"/>
    </location>
</feature>
<reference evidence="6" key="1">
    <citation type="submission" date="2020-05" db="EMBL/GenBank/DDBJ databases">
        <title>Novel species in genus Nocardioides.</title>
        <authorList>
            <person name="Zhang G."/>
        </authorList>
    </citation>
    <scope>NUCLEOTIDE SEQUENCE [LARGE SCALE GENOMIC DNA]</scope>
    <source>
        <strain evidence="6">zg-1050</strain>
    </source>
</reference>
<dbReference type="InterPro" id="IPR025110">
    <property type="entry name" value="AMP-bd_C"/>
</dbReference>
<dbReference type="InterPro" id="IPR042099">
    <property type="entry name" value="ANL_N_sf"/>
</dbReference>
<dbReference type="AlphaFoldDB" id="A0A6M8J319"/>
<organism evidence="5 6">
    <name type="scientific">Berryella wangjianweii</name>
    <dbReference type="NCBI Taxonomy" id="2734634"/>
    <lineage>
        <taxon>Bacteria</taxon>
        <taxon>Bacillati</taxon>
        <taxon>Actinomycetota</taxon>
        <taxon>Coriobacteriia</taxon>
        <taxon>Eggerthellales</taxon>
        <taxon>Eggerthellaceae</taxon>
        <taxon>Berryella</taxon>
    </lineage>
</organism>
<evidence type="ECO:0000256" key="2">
    <source>
        <dbReference type="ARBA" id="ARBA00022598"/>
    </source>
</evidence>
<dbReference type="GO" id="GO:0031956">
    <property type="term" value="F:medium-chain fatty acid-CoA ligase activity"/>
    <property type="evidence" value="ECO:0007669"/>
    <property type="project" value="TreeGrafter"/>
</dbReference>
<dbReference type="Gene3D" id="3.40.50.12780">
    <property type="entry name" value="N-terminal domain of ligase-like"/>
    <property type="match status" value="1"/>
</dbReference>